<keyword evidence="2" id="KW-1185">Reference proteome</keyword>
<evidence type="ECO:0000313" key="2">
    <source>
        <dbReference type="Proteomes" id="UP000030671"/>
    </source>
</evidence>
<evidence type="ECO:0000313" key="1">
    <source>
        <dbReference type="EMBL" id="ETW80400.1"/>
    </source>
</evidence>
<dbReference type="HOGENOM" id="CLU_1816050_0_0_1"/>
<gene>
    <name evidence="1" type="ORF">HETIRDRAFT_452006</name>
</gene>
<reference evidence="1 2" key="1">
    <citation type="journal article" date="2012" name="New Phytol.">
        <title>Insight into trade-off between wood decay and parasitism from the genome of a fungal forest pathogen.</title>
        <authorList>
            <person name="Olson A."/>
            <person name="Aerts A."/>
            <person name="Asiegbu F."/>
            <person name="Belbahri L."/>
            <person name="Bouzid O."/>
            <person name="Broberg A."/>
            <person name="Canback B."/>
            <person name="Coutinho P.M."/>
            <person name="Cullen D."/>
            <person name="Dalman K."/>
            <person name="Deflorio G."/>
            <person name="van Diepen L.T."/>
            <person name="Dunand C."/>
            <person name="Duplessis S."/>
            <person name="Durling M."/>
            <person name="Gonthier P."/>
            <person name="Grimwood J."/>
            <person name="Fossdal C.G."/>
            <person name="Hansson D."/>
            <person name="Henrissat B."/>
            <person name="Hietala A."/>
            <person name="Himmelstrand K."/>
            <person name="Hoffmeister D."/>
            <person name="Hogberg N."/>
            <person name="James T.Y."/>
            <person name="Karlsson M."/>
            <person name="Kohler A."/>
            <person name="Kues U."/>
            <person name="Lee Y.H."/>
            <person name="Lin Y.C."/>
            <person name="Lind M."/>
            <person name="Lindquist E."/>
            <person name="Lombard V."/>
            <person name="Lucas S."/>
            <person name="Lunden K."/>
            <person name="Morin E."/>
            <person name="Murat C."/>
            <person name="Park J."/>
            <person name="Raffaello T."/>
            <person name="Rouze P."/>
            <person name="Salamov A."/>
            <person name="Schmutz J."/>
            <person name="Solheim H."/>
            <person name="Stahlberg J."/>
            <person name="Velez H."/>
            <person name="de Vries R.P."/>
            <person name="Wiebenga A."/>
            <person name="Woodward S."/>
            <person name="Yakovlev I."/>
            <person name="Garbelotto M."/>
            <person name="Martin F."/>
            <person name="Grigoriev I.V."/>
            <person name="Stenlid J."/>
        </authorList>
    </citation>
    <scope>NUCLEOTIDE SEQUENCE [LARGE SCALE GENOMIC DNA]</scope>
    <source>
        <strain evidence="1 2">TC 32-1</strain>
    </source>
</reference>
<protein>
    <submittedName>
        <fullName evidence="1">Uncharacterized protein</fullName>
    </submittedName>
</protein>
<proteinExistence type="predicted"/>
<organism evidence="1 2">
    <name type="scientific">Heterobasidion irregulare (strain TC 32-1)</name>
    <dbReference type="NCBI Taxonomy" id="747525"/>
    <lineage>
        <taxon>Eukaryota</taxon>
        <taxon>Fungi</taxon>
        <taxon>Dikarya</taxon>
        <taxon>Basidiomycota</taxon>
        <taxon>Agaricomycotina</taxon>
        <taxon>Agaricomycetes</taxon>
        <taxon>Russulales</taxon>
        <taxon>Bondarzewiaceae</taxon>
        <taxon>Heterobasidion</taxon>
        <taxon>Heterobasidion annosum species complex</taxon>
    </lineage>
</organism>
<dbReference type="InParanoid" id="W4K4W0"/>
<name>W4K4W0_HETIT</name>
<dbReference type="EMBL" id="KI925459">
    <property type="protein sequence ID" value="ETW80400.1"/>
    <property type="molecule type" value="Genomic_DNA"/>
</dbReference>
<sequence length="142" mass="15302">MGDQAGAPRRDETSTLDDVNISPLVLSSSALPPPILPPFLPPRRSVVSLQDGAHFNQKLAGFRTNPKATAAGAQSPFISRRLPLGVRGPLTPPAPREIFTKRGRGIIGASHVRSLSLWASKSFFSNLARSRVIGMQWPPDTK</sequence>
<dbReference type="Proteomes" id="UP000030671">
    <property type="component" value="Unassembled WGS sequence"/>
</dbReference>
<accession>W4K4W0</accession>
<dbReference type="GeneID" id="20676219"/>
<dbReference type="AlphaFoldDB" id="W4K4W0"/>
<dbReference type="KEGG" id="hir:HETIRDRAFT_452006"/>
<dbReference type="RefSeq" id="XP_009547157.1">
    <property type="nucleotide sequence ID" value="XM_009548862.1"/>
</dbReference>